<evidence type="ECO:0000313" key="9">
    <source>
        <dbReference type="EMBL" id="MBB4675194.1"/>
    </source>
</evidence>
<evidence type="ECO:0000259" key="8">
    <source>
        <dbReference type="Pfam" id="PF09335"/>
    </source>
</evidence>
<dbReference type="PANTHER" id="PTHR42709:SF6">
    <property type="entry name" value="UNDECAPRENYL PHOSPHATE TRANSPORTER A"/>
    <property type="match status" value="1"/>
</dbReference>
<organism evidence="9 10">
    <name type="scientific">Crossiella cryophila</name>
    <dbReference type="NCBI Taxonomy" id="43355"/>
    <lineage>
        <taxon>Bacteria</taxon>
        <taxon>Bacillati</taxon>
        <taxon>Actinomycetota</taxon>
        <taxon>Actinomycetes</taxon>
        <taxon>Pseudonocardiales</taxon>
        <taxon>Pseudonocardiaceae</taxon>
        <taxon>Crossiella</taxon>
    </lineage>
</organism>
<evidence type="ECO:0000256" key="5">
    <source>
        <dbReference type="ARBA" id="ARBA00022989"/>
    </source>
</evidence>
<evidence type="ECO:0000256" key="4">
    <source>
        <dbReference type="ARBA" id="ARBA00022692"/>
    </source>
</evidence>
<keyword evidence="4 7" id="KW-0812">Transmembrane</keyword>
<feature type="transmembrane region" description="Helical" evidence="7">
    <location>
        <begin position="124"/>
        <end position="142"/>
    </location>
</feature>
<comment type="similarity">
    <text evidence="2">Belongs to the DedA family.</text>
</comment>
<proteinExistence type="inferred from homology"/>
<evidence type="ECO:0000313" key="10">
    <source>
        <dbReference type="Proteomes" id="UP000533598"/>
    </source>
</evidence>
<gene>
    <name evidence="9" type="ORF">HNR67_001312</name>
</gene>
<dbReference type="InterPro" id="IPR032816">
    <property type="entry name" value="VTT_dom"/>
</dbReference>
<keyword evidence="10" id="KW-1185">Reference proteome</keyword>
<dbReference type="RefSeq" id="WP_185001208.1">
    <property type="nucleotide sequence ID" value="NZ_BAAAUI010000053.1"/>
</dbReference>
<evidence type="ECO:0000256" key="3">
    <source>
        <dbReference type="ARBA" id="ARBA00022475"/>
    </source>
</evidence>
<dbReference type="Pfam" id="PF09335">
    <property type="entry name" value="VTT_dom"/>
    <property type="match status" value="1"/>
</dbReference>
<keyword evidence="5 7" id="KW-1133">Transmembrane helix</keyword>
<evidence type="ECO:0000256" key="2">
    <source>
        <dbReference type="ARBA" id="ARBA00010792"/>
    </source>
</evidence>
<evidence type="ECO:0000256" key="7">
    <source>
        <dbReference type="SAM" id="Phobius"/>
    </source>
</evidence>
<accession>A0A7W7C622</accession>
<dbReference type="GO" id="GO:0005886">
    <property type="term" value="C:plasma membrane"/>
    <property type="evidence" value="ECO:0007669"/>
    <property type="project" value="UniProtKB-SubCell"/>
</dbReference>
<dbReference type="InterPro" id="IPR051311">
    <property type="entry name" value="DedA_domain"/>
</dbReference>
<dbReference type="Proteomes" id="UP000533598">
    <property type="component" value="Unassembled WGS sequence"/>
</dbReference>
<evidence type="ECO:0000256" key="6">
    <source>
        <dbReference type="ARBA" id="ARBA00023136"/>
    </source>
</evidence>
<feature type="domain" description="VTT" evidence="8">
    <location>
        <begin position="19"/>
        <end position="144"/>
    </location>
</feature>
<reference evidence="9 10" key="1">
    <citation type="submission" date="2020-08" db="EMBL/GenBank/DDBJ databases">
        <title>Sequencing the genomes of 1000 actinobacteria strains.</title>
        <authorList>
            <person name="Klenk H.-P."/>
        </authorList>
    </citation>
    <scope>NUCLEOTIDE SEQUENCE [LARGE SCALE GENOMIC DNA]</scope>
    <source>
        <strain evidence="9 10">DSM 44230</strain>
    </source>
</reference>
<keyword evidence="6 7" id="KW-0472">Membrane</keyword>
<dbReference type="AlphaFoldDB" id="A0A7W7C622"/>
<dbReference type="EMBL" id="JACHMH010000001">
    <property type="protein sequence ID" value="MBB4675194.1"/>
    <property type="molecule type" value="Genomic_DNA"/>
</dbReference>
<comment type="subcellular location">
    <subcellularLocation>
        <location evidence="1">Cell membrane</location>
        <topology evidence="1">Multi-pass membrane protein</topology>
    </subcellularLocation>
</comment>
<sequence>MPELLLLATFLVAVVPLAPTEAFVISAGLLAANGQLSLPVVILVTAVGCLISDLINFRIGYRFGPPALDRFERRKGGTPLAVRWVRARLEQHGEPVLVAARFVPGGGIAGAMLAGTFRMGPRRFTVAAVIGSTLWATYASLLGYTGGKLTADPVLGLLLSIALAAMLSLMVALLVRRAQRRADETERLEREALEALLAS</sequence>
<dbReference type="PANTHER" id="PTHR42709">
    <property type="entry name" value="ALKALINE PHOSPHATASE LIKE PROTEIN"/>
    <property type="match status" value="1"/>
</dbReference>
<feature type="transmembrane region" description="Helical" evidence="7">
    <location>
        <begin position="154"/>
        <end position="175"/>
    </location>
</feature>
<comment type="caution">
    <text evidence="9">The sequence shown here is derived from an EMBL/GenBank/DDBJ whole genome shotgun (WGS) entry which is preliminary data.</text>
</comment>
<evidence type="ECO:0000256" key="1">
    <source>
        <dbReference type="ARBA" id="ARBA00004651"/>
    </source>
</evidence>
<protein>
    <submittedName>
        <fullName evidence="9">Membrane protein DedA with SNARE-associated domain</fullName>
    </submittedName>
</protein>
<keyword evidence="3" id="KW-1003">Cell membrane</keyword>
<name>A0A7W7C622_9PSEU</name>
<feature type="transmembrane region" description="Helical" evidence="7">
    <location>
        <begin position="36"/>
        <end position="55"/>
    </location>
</feature>